<name>A0A2S4UG81_9BASI</name>
<comment type="caution">
    <text evidence="1">The sequence shown here is derived from an EMBL/GenBank/DDBJ whole genome shotgun (WGS) entry which is preliminary data.</text>
</comment>
<organism evidence="1 2">
    <name type="scientific">Puccinia striiformis</name>
    <dbReference type="NCBI Taxonomy" id="27350"/>
    <lineage>
        <taxon>Eukaryota</taxon>
        <taxon>Fungi</taxon>
        <taxon>Dikarya</taxon>
        <taxon>Basidiomycota</taxon>
        <taxon>Pucciniomycotina</taxon>
        <taxon>Pucciniomycetes</taxon>
        <taxon>Pucciniales</taxon>
        <taxon>Pucciniaceae</taxon>
        <taxon>Puccinia</taxon>
    </lineage>
</organism>
<dbReference type="VEuPathDB" id="FungiDB:PSHT_15242"/>
<reference evidence="2" key="3">
    <citation type="journal article" date="2018" name="Mol. Plant Microbe Interact.">
        <title>Genome sequence resources for the wheat stripe rust pathogen (Puccinia striiformis f. sp. tritici) and the barley stripe rust pathogen (Puccinia striiformis f. sp. hordei).</title>
        <authorList>
            <person name="Xia C."/>
            <person name="Wang M."/>
            <person name="Yin C."/>
            <person name="Cornejo O.E."/>
            <person name="Hulbert S.H."/>
            <person name="Chen X."/>
        </authorList>
    </citation>
    <scope>NUCLEOTIDE SEQUENCE [LARGE SCALE GENOMIC DNA]</scope>
    <source>
        <strain evidence="2">93TX-2</strain>
    </source>
</reference>
<sequence length="156" mass="17595">PIFPATPKDVLDQIHLTLDSDHAFRPEAKQGNVPSDYSEVCEAEDRLVFHYKTMLLSFLDRGVLIEVFCISQIFLVIPANLATLNPPLPPKFSCNSKWQTFQGGFHNTCCSKDLDFRKFPQSVGFHSCDILSLEDHLATLDRGTFDKFCTDLTPIS</sequence>
<evidence type="ECO:0000313" key="1">
    <source>
        <dbReference type="EMBL" id="POV96216.1"/>
    </source>
</evidence>
<dbReference type="AlphaFoldDB" id="A0A2S4UG81"/>
<reference evidence="1 2" key="1">
    <citation type="submission" date="2017-12" db="EMBL/GenBank/DDBJ databases">
        <title>Gene loss provides genomic basis for host adaptation in cereal stripe rust fungi.</title>
        <authorList>
            <person name="Xia C."/>
        </authorList>
    </citation>
    <scope>NUCLEOTIDE SEQUENCE [LARGE SCALE GENOMIC DNA]</scope>
    <source>
        <strain evidence="1 2">93TX-2</strain>
    </source>
</reference>
<evidence type="ECO:0000313" key="2">
    <source>
        <dbReference type="Proteomes" id="UP000238274"/>
    </source>
</evidence>
<keyword evidence="2" id="KW-1185">Reference proteome</keyword>
<feature type="non-terminal residue" evidence="1">
    <location>
        <position position="156"/>
    </location>
</feature>
<dbReference type="EMBL" id="PKSM01000378">
    <property type="protein sequence ID" value="POV96216.1"/>
    <property type="molecule type" value="Genomic_DNA"/>
</dbReference>
<dbReference type="Proteomes" id="UP000238274">
    <property type="component" value="Unassembled WGS sequence"/>
</dbReference>
<feature type="non-terminal residue" evidence="1">
    <location>
        <position position="1"/>
    </location>
</feature>
<dbReference type="VEuPathDB" id="FungiDB:PSTT_14268"/>
<proteinExistence type="predicted"/>
<reference evidence="2" key="2">
    <citation type="journal article" date="2018" name="BMC Genomics">
        <title>Genomic insights into host adaptation between the wheat stripe rust pathogen (Puccinia striiformis f. sp. tritici) and the barley stripe rust pathogen (Puccinia striiformis f. sp. hordei).</title>
        <authorList>
            <person name="Xia C."/>
            <person name="Wang M."/>
            <person name="Yin C."/>
            <person name="Cornejo O.E."/>
            <person name="Hulbert S.H."/>
            <person name="Chen X."/>
        </authorList>
    </citation>
    <scope>NUCLEOTIDE SEQUENCE [LARGE SCALE GENOMIC DNA]</scope>
    <source>
        <strain evidence="2">93TX-2</strain>
    </source>
</reference>
<accession>A0A2S4UG81</accession>
<gene>
    <name evidence="1" type="ORF">PSHT_15242</name>
</gene>
<protein>
    <submittedName>
        <fullName evidence="1">Uncharacterized protein</fullName>
    </submittedName>
</protein>